<dbReference type="KEGG" id="cdes:C0J27_03030"/>
<evidence type="ECO:0000313" key="2">
    <source>
        <dbReference type="EMBL" id="AXK60704.1"/>
    </source>
</evidence>
<feature type="chain" id="PRO_5016625591" evidence="1">
    <location>
        <begin position="21"/>
        <end position="303"/>
    </location>
</feature>
<keyword evidence="1" id="KW-0732">Signal</keyword>
<dbReference type="EMBL" id="CP025544">
    <property type="protein sequence ID" value="AXK60704.1"/>
    <property type="molecule type" value="Genomic_DNA"/>
</dbReference>
<dbReference type="AlphaFoldDB" id="A0A345ZBN7"/>
<feature type="signal peptide" evidence="1">
    <location>
        <begin position="1"/>
        <end position="20"/>
    </location>
</feature>
<name>A0A345ZBN7_9BACT</name>
<accession>A0A345ZBN7</accession>
<protein>
    <submittedName>
        <fullName evidence="2">Uncharacterized protein</fullName>
    </submittedName>
</protein>
<evidence type="ECO:0000256" key="1">
    <source>
        <dbReference type="SAM" id="SignalP"/>
    </source>
</evidence>
<dbReference type="RefSeq" id="WP_115585719.1">
    <property type="nucleotide sequence ID" value="NZ_CP025544.1"/>
</dbReference>
<gene>
    <name evidence="2" type="ORF">C0J27_03030</name>
</gene>
<dbReference type="OrthoDB" id="6191354at2"/>
<keyword evidence="3" id="KW-1185">Reference proteome</keyword>
<evidence type="ECO:0000313" key="3">
    <source>
        <dbReference type="Proteomes" id="UP000254834"/>
    </source>
</evidence>
<sequence length="303" mass="33969">MKNKKLVLFALTLFIGAGIATMNKNHESVVQETCNKSIVNEQGHPTDVLLQLLSLTDIEHDGSLASIVQATQKADSGWMRKEGCERWDIVDTNVANQNDFFDLFHKLHLVDEIVPQQQQYDYVLLMGAAYDRIASRLQYAIQLCKQGVRFDNVVILSGARPLTDAEITALQRDYNFKDSAAVPATEAELMQFVYDTIKKPENMDHIPVVLINAPMKITKNGALARPTTGDTVIEWMKLNPVVGSCLVISNQPYVCYQDSVAKTLLPHDFTVETVGEKSHDVTIGIYLDTLARNLYQEKIRLSL</sequence>
<organism evidence="2 3">
    <name type="scientific">Candidatus Chromulinivorax destructor</name>
    <dbReference type="NCBI Taxonomy" id="2066483"/>
    <lineage>
        <taxon>Bacteria</taxon>
        <taxon>Candidatus Babelota</taxon>
        <taxon>Candidatus Babeliae</taxon>
        <taxon>Candidatus Babeliales</taxon>
        <taxon>Candidatus Chromulinivoraceae</taxon>
        <taxon>Candidatus Chromulinivorax</taxon>
    </lineage>
</organism>
<reference evidence="2 3" key="1">
    <citation type="submission" date="2017-12" db="EMBL/GenBank/DDBJ databases">
        <title>Chromulinavorax destructans is a abundant pathogen of dominant heterotrophic picoflagllates.</title>
        <authorList>
            <person name="Deeg C.M."/>
            <person name="Zimmer M."/>
            <person name="Suttle C.A."/>
        </authorList>
    </citation>
    <scope>NUCLEOTIDE SEQUENCE [LARGE SCALE GENOMIC DNA]</scope>
    <source>
        <strain evidence="2 3">SeV1</strain>
    </source>
</reference>
<dbReference type="Proteomes" id="UP000254834">
    <property type="component" value="Chromosome"/>
</dbReference>
<proteinExistence type="predicted"/>